<organism evidence="3 4">
    <name type="scientific">Pontibacillus marinus BH030004 = DSM 16465</name>
    <dbReference type="NCBI Taxonomy" id="1385511"/>
    <lineage>
        <taxon>Bacteria</taxon>
        <taxon>Bacillati</taxon>
        <taxon>Bacillota</taxon>
        <taxon>Bacilli</taxon>
        <taxon>Bacillales</taxon>
        <taxon>Bacillaceae</taxon>
        <taxon>Pontibacillus</taxon>
    </lineage>
</organism>
<dbReference type="EMBL" id="AVPF01000098">
    <property type="protein sequence ID" value="KGX83557.1"/>
    <property type="molecule type" value="Genomic_DNA"/>
</dbReference>
<evidence type="ECO:0000313" key="4">
    <source>
        <dbReference type="Proteomes" id="UP000030403"/>
    </source>
</evidence>
<dbReference type="SUPFAM" id="SSF52091">
    <property type="entry name" value="SpoIIaa-like"/>
    <property type="match status" value="1"/>
</dbReference>
<comment type="caution">
    <text evidence="3">The sequence shown here is derived from an EMBL/GenBank/DDBJ whole genome shotgun (WGS) entry which is preliminary data.</text>
</comment>
<keyword evidence="1" id="KW-0597">Phosphoprotein</keyword>
<feature type="domain" description="STAS" evidence="2">
    <location>
        <begin position="164"/>
        <end position="278"/>
    </location>
</feature>
<dbReference type="InterPro" id="IPR002645">
    <property type="entry name" value="STAS_dom"/>
</dbReference>
<protein>
    <recommendedName>
        <fullName evidence="2">STAS domain-containing protein</fullName>
    </recommendedName>
</protein>
<evidence type="ECO:0000256" key="1">
    <source>
        <dbReference type="ARBA" id="ARBA00022553"/>
    </source>
</evidence>
<dbReference type="PROSITE" id="PS50801">
    <property type="entry name" value="STAS"/>
    <property type="match status" value="1"/>
</dbReference>
<dbReference type="STRING" id="1385511.GCA_000425225_00461"/>
<reference evidence="3 4" key="1">
    <citation type="submission" date="2013-08" db="EMBL/GenBank/DDBJ databases">
        <authorList>
            <person name="Huang J."/>
            <person name="Wang G."/>
        </authorList>
    </citation>
    <scope>NUCLEOTIDE SEQUENCE [LARGE SCALE GENOMIC DNA]</scope>
    <source>
        <strain evidence="3 4">BH030004</strain>
    </source>
</reference>
<dbReference type="CDD" id="cd07041">
    <property type="entry name" value="STAS_RsbR_RsbS_like"/>
    <property type="match status" value="1"/>
</dbReference>
<sequence length="279" mass="32457">MESKNHFLFFQEKLLTHSSEIAQDILSLLQERYPEDYKGIADEDKKNRIQILNELVQTIANNLVHKDNTAAVTKNWGEYIGEEAIKKHFQLSTYLHKMSVYKEVIWTFIDQNYQDHDNSSSGMIEIFMQVDHLFNHIIHGFSLAFSKDEQRRMNDYEEKYLKLSTPIVPVKDNVAILPIIGEIDEKRANVLIEETLNEVNQLNIDWIVIDLSGVYNVDDLFMNHLQKLLESIIILGITPILTGIRPEFSMRARQMGLNIIQSKEVITKPNLKQAIEMLQ</sequence>
<gene>
    <name evidence="3" type="ORF">N783_02675</name>
</gene>
<dbReference type="OrthoDB" id="2959930at2"/>
<proteinExistence type="predicted"/>
<dbReference type="RefSeq" id="WP_027447938.1">
    <property type="nucleotide sequence ID" value="NZ_AVPF01000098.1"/>
</dbReference>
<dbReference type="AlphaFoldDB" id="A0A0A5HIW1"/>
<dbReference type="Gene3D" id="3.30.750.24">
    <property type="entry name" value="STAS domain"/>
    <property type="match status" value="1"/>
</dbReference>
<dbReference type="eggNOG" id="COG1366">
    <property type="taxonomic scope" value="Bacteria"/>
</dbReference>
<dbReference type="InterPro" id="IPR036513">
    <property type="entry name" value="STAS_dom_sf"/>
</dbReference>
<dbReference type="InterPro" id="IPR051932">
    <property type="entry name" value="Bact_StressResp_Reg"/>
</dbReference>
<dbReference type="PANTHER" id="PTHR33745:SF3">
    <property type="entry name" value="RSBT CO-ANTAGONIST PROTEIN RSBRC"/>
    <property type="match status" value="1"/>
</dbReference>
<dbReference type="Pfam" id="PF01740">
    <property type="entry name" value="STAS"/>
    <property type="match status" value="1"/>
</dbReference>
<dbReference type="PANTHER" id="PTHR33745">
    <property type="entry name" value="RSBT ANTAGONIST PROTEIN RSBS-RELATED"/>
    <property type="match status" value="1"/>
</dbReference>
<keyword evidence="4" id="KW-1185">Reference proteome</keyword>
<name>A0A0A5HIW1_9BACI</name>
<accession>A0A0A5HIW1</accession>
<evidence type="ECO:0000313" key="3">
    <source>
        <dbReference type="EMBL" id="KGX83557.1"/>
    </source>
</evidence>
<dbReference type="Proteomes" id="UP000030403">
    <property type="component" value="Unassembled WGS sequence"/>
</dbReference>
<evidence type="ECO:0000259" key="2">
    <source>
        <dbReference type="PROSITE" id="PS50801"/>
    </source>
</evidence>